<dbReference type="Proteomes" id="UP000095228">
    <property type="component" value="Chromosome"/>
</dbReference>
<dbReference type="InterPro" id="IPR018490">
    <property type="entry name" value="cNMP-bd_dom_sf"/>
</dbReference>
<evidence type="ECO:0000313" key="2">
    <source>
        <dbReference type="EMBL" id="AOS43149.1"/>
    </source>
</evidence>
<dbReference type="PROSITE" id="PS50042">
    <property type="entry name" value="CNMP_BINDING_3"/>
    <property type="match status" value="1"/>
</dbReference>
<dbReference type="Gene3D" id="2.60.120.10">
    <property type="entry name" value="Jelly Rolls"/>
    <property type="match status" value="1"/>
</dbReference>
<evidence type="ECO:0000313" key="3">
    <source>
        <dbReference type="Proteomes" id="UP000095228"/>
    </source>
</evidence>
<keyword evidence="3" id="KW-1185">Reference proteome</keyword>
<reference evidence="2 3" key="1">
    <citation type="submission" date="2016-06" db="EMBL/GenBank/DDBJ databases">
        <title>Three novel species with peptidoglycan cell walls form the new genus Lacunisphaera gen. nov. in the family Opitutaceae of the verrucomicrobial subdivision 4.</title>
        <authorList>
            <person name="Rast P."/>
            <person name="Gloeckner I."/>
            <person name="Jogler M."/>
            <person name="Boedeker C."/>
            <person name="Jeske O."/>
            <person name="Wiegand S."/>
            <person name="Reinhardt R."/>
            <person name="Schumann P."/>
            <person name="Rohde M."/>
            <person name="Spring S."/>
            <person name="Gloeckner F.O."/>
            <person name="Jogler C."/>
        </authorList>
    </citation>
    <scope>NUCLEOTIDE SEQUENCE [LARGE SCALE GENOMIC DNA]</scope>
    <source>
        <strain evidence="2 3">IG16b</strain>
    </source>
</reference>
<dbReference type="SUPFAM" id="SSF51206">
    <property type="entry name" value="cAMP-binding domain-like"/>
    <property type="match status" value="1"/>
</dbReference>
<dbReference type="SMART" id="SM00100">
    <property type="entry name" value="cNMP"/>
    <property type="match status" value="1"/>
</dbReference>
<sequence>MDLSLLRSLPAITCAPGDVLITEGRPVDGLFFLESGEVEVLKAGEVIAEVYEPGAVFGDMSYLLGTSPTATVKALTAATFRQVEDPAMFFQLHPGFALHLAVILARRLDSLNRYLVDIKHQFRDRSDHLGMIDEVLDSLMHKHPRDIPRREAGD</sequence>
<dbReference type="InterPro" id="IPR014710">
    <property type="entry name" value="RmlC-like_jellyroll"/>
</dbReference>
<dbReference type="KEGG" id="obg:Verru16b_00190"/>
<dbReference type="EMBL" id="CP016094">
    <property type="protein sequence ID" value="AOS43149.1"/>
    <property type="molecule type" value="Genomic_DNA"/>
</dbReference>
<gene>
    <name evidence="2" type="ORF">Verru16b_00190</name>
</gene>
<accession>A0A1I7PHQ8</accession>
<dbReference type="AlphaFoldDB" id="A0A1I7PHQ8"/>
<organism evidence="2 3">
    <name type="scientific">Lacunisphaera limnophila</name>
    <dbReference type="NCBI Taxonomy" id="1838286"/>
    <lineage>
        <taxon>Bacteria</taxon>
        <taxon>Pseudomonadati</taxon>
        <taxon>Verrucomicrobiota</taxon>
        <taxon>Opitutia</taxon>
        <taxon>Opitutales</taxon>
        <taxon>Opitutaceae</taxon>
        <taxon>Lacunisphaera</taxon>
    </lineage>
</organism>
<protein>
    <submittedName>
        <fullName evidence="2">Cyclic nucleotide-binding domain protein</fullName>
    </submittedName>
</protein>
<proteinExistence type="predicted"/>
<dbReference type="RefSeq" id="WP_069960537.1">
    <property type="nucleotide sequence ID" value="NZ_CP016094.1"/>
</dbReference>
<dbReference type="InterPro" id="IPR000595">
    <property type="entry name" value="cNMP-bd_dom"/>
</dbReference>
<dbReference type="OrthoDB" id="192231at2"/>
<feature type="domain" description="Cyclic nucleotide-binding" evidence="1">
    <location>
        <begin position="1"/>
        <end position="76"/>
    </location>
</feature>
<dbReference type="CDD" id="cd00038">
    <property type="entry name" value="CAP_ED"/>
    <property type="match status" value="1"/>
</dbReference>
<dbReference type="STRING" id="1838286.Verru16b_00190"/>
<dbReference type="Pfam" id="PF00027">
    <property type="entry name" value="cNMP_binding"/>
    <property type="match status" value="1"/>
</dbReference>
<name>A0A1I7PHQ8_9BACT</name>
<evidence type="ECO:0000259" key="1">
    <source>
        <dbReference type="PROSITE" id="PS50042"/>
    </source>
</evidence>